<dbReference type="EMBL" id="CM056817">
    <property type="protein sequence ID" value="KAJ8620027.1"/>
    <property type="molecule type" value="Genomic_DNA"/>
</dbReference>
<sequence length="235" mass="25307">MATAGCYERACCATGGLWRTELPVVTNGRMEYRAGFRWRKNLVGLSAGERRVGFGTADSREEKSRLISGIGPKQVRKVAGAAGKRMAAAAYGAAVAAGSMETGRDSDREQERMAAGVGRRKSGQADYAGKWPVEVAGMGWPGGLSRKVVGGSCRNGRPRKMMSGLRRKTKSRKERRRRRRRKRSSRELLLQISAGGVQGCGQERYGIRIPSFVRADTCGAGGGGGTFPPPCKCHP</sequence>
<accession>A0ACC2KGB8</accession>
<protein>
    <submittedName>
        <fullName evidence="1">Uncharacterized protein</fullName>
    </submittedName>
</protein>
<organism evidence="1 2">
    <name type="scientific">Persea americana</name>
    <name type="common">Avocado</name>
    <dbReference type="NCBI Taxonomy" id="3435"/>
    <lineage>
        <taxon>Eukaryota</taxon>
        <taxon>Viridiplantae</taxon>
        <taxon>Streptophyta</taxon>
        <taxon>Embryophyta</taxon>
        <taxon>Tracheophyta</taxon>
        <taxon>Spermatophyta</taxon>
        <taxon>Magnoliopsida</taxon>
        <taxon>Magnoliidae</taxon>
        <taxon>Laurales</taxon>
        <taxon>Lauraceae</taxon>
        <taxon>Persea</taxon>
    </lineage>
</organism>
<reference evidence="1 2" key="1">
    <citation type="journal article" date="2022" name="Hortic Res">
        <title>A haplotype resolved chromosomal level avocado genome allows analysis of novel avocado genes.</title>
        <authorList>
            <person name="Nath O."/>
            <person name="Fletcher S.J."/>
            <person name="Hayward A."/>
            <person name="Shaw L.M."/>
            <person name="Masouleh A.K."/>
            <person name="Furtado A."/>
            <person name="Henry R.J."/>
            <person name="Mitter N."/>
        </authorList>
    </citation>
    <scope>NUCLEOTIDE SEQUENCE [LARGE SCALE GENOMIC DNA]</scope>
    <source>
        <strain evidence="2">cv. Hass</strain>
    </source>
</reference>
<comment type="caution">
    <text evidence="1">The sequence shown here is derived from an EMBL/GenBank/DDBJ whole genome shotgun (WGS) entry which is preliminary data.</text>
</comment>
<evidence type="ECO:0000313" key="2">
    <source>
        <dbReference type="Proteomes" id="UP001234297"/>
    </source>
</evidence>
<keyword evidence="2" id="KW-1185">Reference proteome</keyword>
<gene>
    <name evidence="1" type="ORF">MRB53_028556</name>
</gene>
<proteinExistence type="predicted"/>
<dbReference type="Proteomes" id="UP001234297">
    <property type="component" value="Chromosome 9"/>
</dbReference>
<name>A0ACC2KGB8_PERAE</name>
<evidence type="ECO:0000313" key="1">
    <source>
        <dbReference type="EMBL" id="KAJ8620027.1"/>
    </source>
</evidence>